<dbReference type="GO" id="GO:0005829">
    <property type="term" value="C:cytosol"/>
    <property type="evidence" value="ECO:0007669"/>
    <property type="project" value="TreeGrafter"/>
</dbReference>
<evidence type="ECO:0000256" key="3">
    <source>
        <dbReference type="ARBA" id="ARBA00022806"/>
    </source>
</evidence>
<dbReference type="SMART" id="SM00487">
    <property type="entry name" value="DEXDc"/>
    <property type="match status" value="1"/>
</dbReference>
<dbReference type="InterPro" id="IPR001650">
    <property type="entry name" value="Helicase_C-like"/>
</dbReference>
<dbReference type="GO" id="GO:0016787">
    <property type="term" value="F:hydrolase activity"/>
    <property type="evidence" value="ECO:0007669"/>
    <property type="project" value="UniProtKB-KW"/>
</dbReference>
<keyword evidence="1" id="KW-0547">Nucleotide-binding</keyword>
<evidence type="ECO:0000256" key="2">
    <source>
        <dbReference type="ARBA" id="ARBA00022801"/>
    </source>
</evidence>
<feature type="domain" description="DEAD-box RNA helicase Q" evidence="10">
    <location>
        <begin position="2"/>
        <end position="30"/>
    </location>
</feature>
<dbReference type="eggNOG" id="COG0513">
    <property type="taxonomic scope" value="Bacteria"/>
</dbReference>
<evidence type="ECO:0000256" key="5">
    <source>
        <dbReference type="ARBA" id="ARBA00038437"/>
    </source>
</evidence>
<dbReference type="PANTHER" id="PTHR47959">
    <property type="entry name" value="ATP-DEPENDENT RNA HELICASE RHLE-RELATED"/>
    <property type="match status" value="1"/>
</dbReference>
<dbReference type="PATRIC" id="fig|1220535.3.peg.1356"/>
<dbReference type="OrthoDB" id="9805696at2"/>
<comment type="caution">
    <text evidence="11">The sequence shown here is derived from an EMBL/GenBank/DDBJ whole genome shotgun (WGS) entry which is preliminary data.</text>
</comment>
<dbReference type="CDD" id="cd00268">
    <property type="entry name" value="DEADc"/>
    <property type="match status" value="1"/>
</dbReference>
<dbReference type="Gene3D" id="3.40.50.300">
    <property type="entry name" value="P-loop containing nucleotide triphosphate hydrolases"/>
    <property type="match status" value="2"/>
</dbReference>
<dbReference type="CDD" id="cd18787">
    <property type="entry name" value="SF2_C_DEAD"/>
    <property type="match status" value="1"/>
</dbReference>
<dbReference type="AlphaFoldDB" id="J9DHL0"/>
<dbReference type="SMART" id="SM00490">
    <property type="entry name" value="HELICc"/>
    <property type="match status" value="1"/>
</dbReference>
<feature type="short sequence motif" description="Q motif" evidence="6">
    <location>
        <begin position="2"/>
        <end position="30"/>
    </location>
</feature>
<dbReference type="GO" id="GO:0003676">
    <property type="term" value="F:nucleic acid binding"/>
    <property type="evidence" value="ECO:0007669"/>
    <property type="project" value="InterPro"/>
</dbReference>
<feature type="domain" description="Helicase C-terminal" evidence="9">
    <location>
        <begin position="235"/>
        <end position="379"/>
    </location>
</feature>
<dbReference type="PROSITE" id="PS51194">
    <property type="entry name" value="HELICASE_CTER"/>
    <property type="match status" value="1"/>
</dbReference>
<evidence type="ECO:0000256" key="7">
    <source>
        <dbReference type="SAM" id="MobiDB-lite"/>
    </source>
</evidence>
<dbReference type="PROSITE" id="PS51195">
    <property type="entry name" value="Q_MOTIF"/>
    <property type="match status" value="1"/>
</dbReference>
<name>J9DHL0_9PROT</name>
<keyword evidence="4" id="KW-0067">ATP-binding</keyword>
<sequence>MTPFAKLGLSSQLTKTLETSGYTQPTPIQQQVIPLMLLGYDIVGIAQTGTGKTAAFVLPLLERLKANQHKAIPKHCGALIIVPTRELAKQIDDNIEKYGKSTYHQRACIVGGMKYPRQIKRLNQGLDILVATPGRLEDHLKSGNLSLAKTETVILDEADQMLDLGFFPAIRRIVKQAPKARQTVLLSATMPKPIRALASELLDNPRDVAVTPQSTPVERIEQAVMLMDKPEKRPFVVQALENQFRTIIFTRTKHGADQLVKYLSKQGVTASAIHGNKSQNARQRTLDAFRKGEEHILIATDIAARGIDIPDVSLVVNYDVPTTPEAYVHRIGRTARAGREGRAITLCAPEEQKHLRDIERLIKIKLPIENVQAGEIDENAYNPMKAVAKPVAKTAAKSGPKKHRKGGSAQRTPERPAEKSDSERFDKKRKPKDSKPAGRRKAEAGQASKSGQQHKRGEQPRKKGGNKNPPRGPARNRTRD</sequence>
<evidence type="ECO:0000256" key="4">
    <source>
        <dbReference type="ARBA" id="ARBA00022840"/>
    </source>
</evidence>
<feature type="region of interest" description="Disordered" evidence="7">
    <location>
        <begin position="391"/>
        <end position="480"/>
    </location>
</feature>
<dbReference type="InterPro" id="IPR014001">
    <property type="entry name" value="Helicase_ATP-bd"/>
</dbReference>
<feature type="compositionally biased region" description="Basic and acidic residues" evidence="7">
    <location>
        <begin position="412"/>
        <end position="426"/>
    </location>
</feature>
<reference evidence="11 12" key="1">
    <citation type="journal article" date="2012" name="J. Bacteriol.">
        <title>Genome Sequence of Strain IMCC14465, Isolated from the East Sea, Belonging to the PS1 Clade of Alphaproteobacteria.</title>
        <authorList>
            <person name="Yang S.J."/>
            <person name="Kang I."/>
            <person name="Cho J.C."/>
        </authorList>
    </citation>
    <scope>NUCLEOTIDE SEQUENCE [LARGE SCALE GENOMIC DNA]</scope>
    <source>
        <strain evidence="11 12">IMCC14465</strain>
    </source>
</reference>
<keyword evidence="12" id="KW-1185">Reference proteome</keyword>
<feature type="compositionally biased region" description="Basic and acidic residues" evidence="7">
    <location>
        <begin position="433"/>
        <end position="443"/>
    </location>
</feature>
<dbReference type="InterPro" id="IPR027417">
    <property type="entry name" value="P-loop_NTPase"/>
</dbReference>
<dbReference type="SUPFAM" id="SSF52540">
    <property type="entry name" value="P-loop containing nucleoside triphosphate hydrolases"/>
    <property type="match status" value="1"/>
</dbReference>
<gene>
    <name evidence="11" type="ORF">IMCC14465_13640</name>
</gene>
<dbReference type="PROSITE" id="PS51192">
    <property type="entry name" value="HELICASE_ATP_BIND_1"/>
    <property type="match status" value="1"/>
</dbReference>
<dbReference type="Proteomes" id="UP000004836">
    <property type="component" value="Unassembled WGS sequence"/>
</dbReference>
<dbReference type="InterPro" id="IPR014014">
    <property type="entry name" value="RNA_helicase_DEAD_Q_motif"/>
</dbReference>
<dbReference type="InterPro" id="IPR044742">
    <property type="entry name" value="DEAD/DEAH_RhlB"/>
</dbReference>
<dbReference type="EMBL" id="ALYF01000003">
    <property type="protein sequence ID" value="EJW21568.1"/>
    <property type="molecule type" value="Genomic_DNA"/>
</dbReference>
<evidence type="ECO:0000313" key="12">
    <source>
        <dbReference type="Proteomes" id="UP000004836"/>
    </source>
</evidence>
<dbReference type="GO" id="GO:0003724">
    <property type="term" value="F:RNA helicase activity"/>
    <property type="evidence" value="ECO:0007669"/>
    <property type="project" value="InterPro"/>
</dbReference>
<dbReference type="PANTHER" id="PTHR47959:SF13">
    <property type="entry name" value="ATP-DEPENDENT RNA HELICASE RHLE"/>
    <property type="match status" value="1"/>
</dbReference>
<dbReference type="InterPro" id="IPR011545">
    <property type="entry name" value="DEAD/DEAH_box_helicase_dom"/>
</dbReference>
<evidence type="ECO:0000256" key="6">
    <source>
        <dbReference type="PROSITE-ProRule" id="PRU00552"/>
    </source>
</evidence>
<evidence type="ECO:0000256" key="1">
    <source>
        <dbReference type="ARBA" id="ARBA00022741"/>
    </source>
</evidence>
<dbReference type="GO" id="GO:0005524">
    <property type="term" value="F:ATP binding"/>
    <property type="evidence" value="ECO:0007669"/>
    <property type="project" value="UniProtKB-KW"/>
</dbReference>
<evidence type="ECO:0008006" key="13">
    <source>
        <dbReference type="Google" id="ProtNLM"/>
    </source>
</evidence>
<dbReference type="STRING" id="1220535.IMCC14465_13640"/>
<proteinExistence type="inferred from homology"/>
<keyword evidence="3" id="KW-0347">Helicase</keyword>
<dbReference type="Pfam" id="PF00271">
    <property type="entry name" value="Helicase_C"/>
    <property type="match status" value="1"/>
</dbReference>
<evidence type="ECO:0000259" key="8">
    <source>
        <dbReference type="PROSITE" id="PS51192"/>
    </source>
</evidence>
<evidence type="ECO:0000313" key="11">
    <source>
        <dbReference type="EMBL" id="EJW21568.1"/>
    </source>
</evidence>
<evidence type="ECO:0000259" key="9">
    <source>
        <dbReference type="PROSITE" id="PS51194"/>
    </source>
</evidence>
<keyword evidence="2" id="KW-0378">Hydrolase</keyword>
<accession>J9DHL0</accession>
<evidence type="ECO:0000259" key="10">
    <source>
        <dbReference type="PROSITE" id="PS51195"/>
    </source>
</evidence>
<protein>
    <recommendedName>
        <fullName evidence="13">DEAD/DEAH box helicase</fullName>
    </recommendedName>
</protein>
<feature type="domain" description="Helicase ATP-binding" evidence="8">
    <location>
        <begin position="33"/>
        <end position="208"/>
    </location>
</feature>
<comment type="similarity">
    <text evidence="5">Belongs to the DEAD box helicase family.</text>
</comment>
<dbReference type="InterPro" id="IPR050079">
    <property type="entry name" value="DEAD_box_RNA_helicase"/>
</dbReference>
<dbReference type="Pfam" id="PF00270">
    <property type="entry name" value="DEAD"/>
    <property type="match status" value="1"/>
</dbReference>
<organism evidence="11 12">
    <name type="scientific">alpha proteobacterium IMCC14465</name>
    <dbReference type="NCBI Taxonomy" id="1220535"/>
    <lineage>
        <taxon>Bacteria</taxon>
        <taxon>Pseudomonadati</taxon>
        <taxon>Pseudomonadota</taxon>
        <taxon>Alphaproteobacteria</taxon>
        <taxon>PS1 clade</taxon>
    </lineage>
</organism>